<comment type="caution">
    <text evidence="5">The sequence shown here is derived from an EMBL/GenBank/DDBJ whole genome shotgun (WGS) entry which is preliminary data.</text>
</comment>
<dbReference type="SUPFAM" id="SSF51197">
    <property type="entry name" value="Clavaminate synthase-like"/>
    <property type="match status" value="1"/>
</dbReference>
<evidence type="ECO:0000256" key="1">
    <source>
        <dbReference type="ARBA" id="ARBA00022723"/>
    </source>
</evidence>
<evidence type="ECO:0000256" key="3">
    <source>
        <dbReference type="RuleBase" id="RU003682"/>
    </source>
</evidence>
<dbReference type="InterPro" id="IPR026992">
    <property type="entry name" value="DIOX_N"/>
</dbReference>
<dbReference type="Pfam" id="PF14226">
    <property type="entry name" value="DIOX_N"/>
    <property type="match status" value="1"/>
</dbReference>
<proteinExistence type="inferred from homology"/>
<dbReference type="Pfam" id="PF03171">
    <property type="entry name" value="2OG-FeII_Oxy"/>
    <property type="match status" value="1"/>
</dbReference>
<keyword evidence="2 3" id="KW-0408">Iron</keyword>
<evidence type="ECO:0000256" key="2">
    <source>
        <dbReference type="ARBA" id="ARBA00023004"/>
    </source>
</evidence>
<accession>A0ABR0ULL3</accession>
<organism evidence="5 6">
    <name type="scientific">Rehmannia glutinosa</name>
    <name type="common">Chinese foxglove</name>
    <dbReference type="NCBI Taxonomy" id="99300"/>
    <lineage>
        <taxon>Eukaryota</taxon>
        <taxon>Viridiplantae</taxon>
        <taxon>Streptophyta</taxon>
        <taxon>Embryophyta</taxon>
        <taxon>Tracheophyta</taxon>
        <taxon>Spermatophyta</taxon>
        <taxon>Magnoliopsida</taxon>
        <taxon>eudicotyledons</taxon>
        <taxon>Gunneridae</taxon>
        <taxon>Pentapetalae</taxon>
        <taxon>asterids</taxon>
        <taxon>lamiids</taxon>
        <taxon>Lamiales</taxon>
        <taxon>Orobanchaceae</taxon>
        <taxon>Rehmannieae</taxon>
        <taxon>Rehmannia</taxon>
    </lineage>
</organism>
<dbReference type="PROSITE" id="PS51471">
    <property type="entry name" value="FE2OG_OXY"/>
    <property type="match status" value="1"/>
</dbReference>
<dbReference type="InterPro" id="IPR005123">
    <property type="entry name" value="Oxoglu/Fe-dep_dioxygenase_dom"/>
</dbReference>
<keyword evidence="1 3" id="KW-0479">Metal-binding</keyword>
<comment type="similarity">
    <text evidence="3">Belongs to the iron/ascorbate-dependent oxidoreductase family.</text>
</comment>
<evidence type="ECO:0000313" key="6">
    <source>
        <dbReference type="Proteomes" id="UP001318860"/>
    </source>
</evidence>
<name>A0ABR0ULL3_REHGL</name>
<dbReference type="InterPro" id="IPR050231">
    <property type="entry name" value="Iron_ascorbate_oxido_reductase"/>
</dbReference>
<dbReference type="Gene3D" id="2.60.120.330">
    <property type="entry name" value="B-lactam Antibiotic, Isopenicillin N Synthase, Chain"/>
    <property type="match status" value="1"/>
</dbReference>
<dbReference type="InterPro" id="IPR027443">
    <property type="entry name" value="IPNS-like_sf"/>
</dbReference>
<keyword evidence="3" id="KW-0560">Oxidoreductase</keyword>
<evidence type="ECO:0000259" key="4">
    <source>
        <dbReference type="PROSITE" id="PS51471"/>
    </source>
</evidence>
<keyword evidence="6" id="KW-1185">Reference proteome</keyword>
<dbReference type="PANTHER" id="PTHR47990">
    <property type="entry name" value="2-OXOGLUTARATE (2OG) AND FE(II)-DEPENDENT OXYGENASE SUPERFAMILY PROTEIN-RELATED"/>
    <property type="match status" value="1"/>
</dbReference>
<protein>
    <recommendedName>
        <fullName evidence="4">Fe2OG dioxygenase domain-containing protein</fullName>
    </recommendedName>
</protein>
<dbReference type="EMBL" id="JABTTQ020002606">
    <property type="protein sequence ID" value="KAK6123040.1"/>
    <property type="molecule type" value="Genomic_DNA"/>
</dbReference>
<feature type="domain" description="Fe2OG dioxygenase" evidence="4">
    <location>
        <begin position="159"/>
        <end position="259"/>
    </location>
</feature>
<sequence length="317" mass="36260">MSIDSIPTIDLSPFFTNSDENGQKKAIEIIKKACSEYGFFQIVNHGIPLDLMSQAIQLSKTFFAFPYEEKLKYSPGSDAPLPAGYRKQPDNSPDKNEYLLMFQPQSGFNVLPTNPPDFRAAMEEMFTYFSLTGVLIETILNDCLGLPTNFLKEYNQDRSWDLMSAKHYFPATETENIGISRHEDGNVITFIYQDDVGGLEVLRDGQWIPVVPSQAQGTLVVNVGDVIQVLTNKKFKSATHRVTRPKRKSRYSFSYFYNLQVDKWVEPLPHFTTQIGEPPKYRGFLYKDYLSLRIRNKTHPPSNPEDEINITHYAIST</sequence>
<evidence type="ECO:0000313" key="5">
    <source>
        <dbReference type="EMBL" id="KAK6123040.1"/>
    </source>
</evidence>
<gene>
    <name evidence="5" type="ORF">DH2020_043222</name>
</gene>
<reference evidence="5 6" key="1">
    <citation type="journal article" date="2021" name="Comput. Struct. Biotechnol. J.">
        <title>De novo genome assembly of the potent medicinal plant Rehmannia glutinosa using nanopore technology.</title>
        <authorList>
            <person name="Ma L."/>
            <person name="Dong C."/>
            <person name="Song C."/>
            <person name="Wang X."/>
            <person name="Zheng X."/>
            <person name="Niu Y."/>
            <person name="Chen S."/>
            <person name="Feng W."/>
        </authorList>
    </citation>
    <scope>NUCLEOTIDE SEQUENCE [LARGE SCALE GENOMIC DNA]</scope>
    <source>
        <strain evidence="5">DH-2019</strain>
    </source>
</reference>
<dbReference type="Proteomes" id="UP001318860">
    <property type="component" value="Unassembled WGS sequence"/>
</dbReference>
<dbReference type="InterPro" id="IPR044861">
    <property type="entry name" value="IPNS-like_FE2OG_OXY"/>
</dbReference>